<evidence type="ECO:0000256" key="4">
    <source>
        <dbReference type="ARBA" id="ARBA00022630"/>
    </source>
</evidence>
<dbReference type="EMBL" id="JBBPIX010000001">
    <property type="protein sequence ID" value="MEK6462674.1"/>
    <property type="molecule type" value="Genomic_DNA"/>
</dbReference>
<dbReference type="SUPFAM" id="SSF143631">
    <property type="entry name" value="ApbE-like"/>
    <property type="match status" value="1"/>
</dbReference>
<dbReference type="Pfam" id="PF02424">
    <property type="entry name" value="ApbE"/>
    <property type="match status" value="2"/>
</dbReference>
<comment type="caution">
    <text evidence="11">The sequence shown here is derived from an EMBL/GenBank/DDBJ whole genome shotgun (WGS) entry which is preliminary data.</text>
</comment>
<organism evidence="11 12">
    <name type="scientific">Pseudonocardia alni subsp. carboxydivorans</name>
    <dbReference type="NCBI Taxonomy" id="415010"/>
    <lineage>
        <taxon>Bacteria</taxon>
        <taxon>Bacillati</taxon>
        <taxon>Actinomycetota</taxon>
        <taxon>Actinomycetes</taxon>
        <taxon>Pseudonocardiales</taxon>
        <taxon>Pseudonocardiaceae</taxon>
        <taxon>Pseudonocardia</taxon>
    </lineage>
</organism>
<evidence type="ECO:0000313" key="11">
    <source>
        <dbReference type="EMBL" id="MEK6462674.1"/>
    </source>
</evidence>
<comment type="cofactor">
    <cofactor evidence="1">
        <name>Mg(2+)</name>
        <dbReference type="ChEBI" id="CHEBI:18420"/>
    </cofactor>
</comment>
<keyword evidence="5 11" id="KW-0808">Transferase</keyword>
<keyword evidence="12" id="KW-1185">Reference proteome</keyword>
<name>A0ABU9AA93_PSEA5</name>
<protein>
    <recommendedName>
        <fullName evidence="3">FAD:protein FMN transferase</fullName>
        <ecNumber evidence="2">2.7.1.180</ecNumber>
    </recommendedName>
    <alternativeName>
        <fullName evidence="9">Flavin transferase</fullName>
    </alternativeName>
</protein>
<dbReference type="PANTHER" id="PTHR30040">
    <property type="entry name" value="THIAMINE BIOSYNTHESIS LIPOPROTEIN APBE"/>
    <property type="match status" value="1"/>
</dbReference>
<evidence type="ECO:0000313" key="12">
    <source>
        <dbReference type="Proteomes" id="UP001367513"/>
    </source>
</evidence>
<evidence type="ECO:0000256" key="9">
    <source>
        <dbReference type="ARBA" id="ARBA00031306"/>
    </source>
</evidence>
<dbReference type="PANTHER" id="PTHR30040:SF2">
    <property type="entry name" value="FAD:PROTEIN FMN TRANSFERASE"/>
    <property type="match status" value="1"/>
</dbReference>
<keyword evidence="8" id="KW-0460">Magnesium</keyword>
<dbReference type="InterPro" id="IPR024932">
    <property type="entry name" value="ApbE"/>
</dbReference>
<evidence type="ECO:0000256" key="3">
    <source>
        <dbReference type="ARBA" id="ARBA00016337"/>
    </source>
</evidence>
<keyword evidence="7" id="KW-0274">FAD</keyword>
<reference evidence="11 12" key="1">
    <citation type="submission" date="2024-03" db="EMBL/GenBank/DDBJ databases">
        <title>Draft genome sequence of Pseudonocardia carboxydivorans JCM 14827.</title>
        <authorList>
            <person name="Duangmal K."/>
        </authorList>
    </citation>
    <scope>NUCLEOTIDE SEQUENCE [LARGE SCALE GENOMIC DNA]</scope>
    <source>
        <strain evidence="11 12">JCM 14827</strain>
    </source>
</reference>
<gene>
    <name evidence="11" type="ORF">WG925_02875</name>
</gene>
<keyword evidence="6" id="KW-0479">Metal-binding</keyword>
<dbReference type="InterPro" id="IPR003374">
    <property type="entry name" value="ApbE-like_sf"/>
</dbReference>
<evidence type="ECO:0000256" key="7">
    <source>
        <dbReference type="ARBA" id="ARBA00022827"/>
    </source>
</evidence>
<sequence>MGTAVSLALRGRHTADTAARDAWAAVVADLRHADAVFSTYRSDSAVSRIGRGELTVADAPAEIAEVLAIGDAAARASGGAFTVRPHGRLDPSGVVKGWAVERACRHLRALDDTGWCLAAGGDLQARAADDGEPWRIGIEDPADPGRLVATVPVVDGAVATSGAAHRGHHLVDGRTGRVPRGVAQVTVLDASLTRADVDATTAYALGPGAADWLSHRAGRTGLVVGVDGAAVVVAGPRHPDR</sequence>
<dbReference type="EC" id="2.7.1.180" evidence="2"/>
<dbReference type="Proteomes" id="UP001367513">
    <property type="component" value="Unassembled WGS sequence"/>
</dbReference>
<dbReference type="RefSeq" id="WP_346105768.1">
    <property type="nucleotide sequence ID" value="NZ_BAAAOD010000047.1"/>
</dbReference>
<dbReference type="GO" id="GO:0016740">
    <property type="term" value="F:transferase activity"/>
    <property type="evidence" value="ECO:0007669"/>
    <property type="project" value="UniProtKB-KW"/>
</dbReference>
<proteinExistence type="predicted"/>
<evidence type="ECO:0000256" key="8">
    <source>
        <dbReference type="ARBA" id="ARBA00022842"/>
    </source>
</evidence>
<accession>A0ABU9AA93</accession>
<evidence type="ECO:0000256" key="6">
    <source>
        <dbReference type="ARBA" id="ARBA00022723"/>
    </source>
</evidence>
<evidence type="ECO:0000256" key="5">
    <source>
        <dbReference type="ARBA" id="ARBA00022679"/>
    </source>
</evidence>
<evidence type="ECO:0000256" key="1">
    <source>
        <dbReference type="ARBA" id="ARBA00001946"/>
    </source>
</evidence>
<dbReference type="Gene3D" id="3.10.520.10">
    <property type="entry name" value="ApbE-like domains"/>
    <property type="match status" value="2"/>
</dbReference>
<evidence type="ECO:0000256" key="2">
    <source>
        <dbReference type="ARBA" id="ARBA00011955"/>
    </source>
</evidence>
<comment type="catalytic activity">
    <reaction evidence="10">
        <text>L-threonyl-[protein] + FAD = FMN-L-threonyl-[protein] + AMP + H(+)</text>
        <dbReference type="Rhea" id="RHEA:36847"/>
        <dbReference type="Rhea" id="RHEA-COMP:11060"/>
        <dbReference type="Rhea" id="RHEA-COMP:11061"/>
        <dbReference type="ChEBI" id="CHEBI:15378"/>
        <dbReference type="ChEBI" id="CHEBI:30013"/>
        <dbReference type="ChEBI" id="CHEBI:57692"/>
        <dbReference type="ChEBI" id="CHEBI:74257"/>
        <dbReference type="ChEBI" id="CHEBI:456215"/>
        <dbReference type="EC" id="2.7.1.180"/>
    </reaction>
</comment>
<keyword evidence="4" id="KW-0285">Flavoprotein</keyword>
<evidence type="ECO:0000256" key="10">
    <source>
        <dbReference type="ARBA" id="ARBA00048540"/>
    </source>
</evidence>